<organism evidence="1">
    <name type="scientific">Bifidobacterium fermentum</name>
    <dbReference type="NCBI Taxonomy" id="3059035"/>
    <lineage>
        <taxon>Bacteria</taxon>
        <taxon>Bacillati</taxon>
        <taxon>Actinomycetota</taxon>
        <taxon>Actinomycetes</taxon>
        <taxon>Bifidobacteriales</taxon>
        <taxon>Bifidobacteriaceae</taxon>
        <taxon>Bifidobacterium</taxon>
    </lineage>
</organism>
<protein>
    <submittedName>
        <fullName evidence="1">SHOCT domain-containing protein</fullName>
    </submittedName>
</protein>
<name>A0AB39UH39_9BIFI</name>
<sequence length="169" mass="18506">MKRSVREDVVDALKPHKVNWSNKQTLLNLSESLSSNETVTALEYVRCHKDGGYLSLSNQRILFTGMAISISLSAMRISIPISTITSVDIRGRLLRSLYISTAGQSYEFTSLSESFAQCIVNAVSEHVPQTSSGPIDSADRLLKLKQLLDAGVLTQGEYEAKASVLRSAL</sequence>
<evidence type="ECO:0000313" key="1">
    <source>
        <dbReference type="EMBL" id="XDS48271.1"/>
    </source>
</evidence>
<dbReference type="RefSeq" id="WP_369342694.1">
    <property type="nucleotide sequence ID" value="NZ_CP129682.1"/>
</dbReference>
<dbReference type="AlphaFoldDB" id="A0AB39UH39"/>
<dbReference type="EMBL" id="CP129682">
    <property type="protein sequence ID" value="XDS48271.1"/>
    <property type="molecule type" value="Genomic_DNA"/>
</dbReference>
<accession>A0AB39UH39</accession>
<gene>
    <name evidence="1" type="ORF">QN216_08010</name>
</gene>
<proteinExistence type="predicted"/>
<reference evidence="1" key="1">
    <citation type="submission" date="2023-07" db="EMBL/GenBank/DDBJ databases">
        <title>Bifidobacterium aquikefiriaerophilum sp. nov. and Bifidobacterium eccum sp. nov., isolated from water kefir.</title>
        <authorList>
            <person name="Breselge S."/>
            <person name="Bellassi P."/>
            <person name="Barcenilla C."/>
            <person name="Alvarez-Ordonez A."/>
            <person name="Morelli L."/>
            <person name="Cotter P.D."/>
        </authorList>
    </citation>
    <scope>NUCLEOTIDE SEQUENCE</scope>
    <source>
        <strain evidence="1">WK013_4_14</strain>
    </source>
</reference>